<feature type="region of interest" description="Disordered" evidence="2">
    <location>
        <begin position="1"/>
        <end position="22"/>
    </location>
</feature>
<keyword evidence="1" id="KW-0175">Coiled coil</keyword>
<dbReference type="AlphaFoldDB" id="A0AAD6DX59"/>
<evidence type="ECO:0000256" key="2">
    <source>
        <dbReference type="SAM" id="MobiDB-lite"/>
    </source>
</evidence>
<accession>A0AAD6DX59</accession>
<dbReference type="Proteomes" id="UP001216150">
    <property type="component" value="Unassembled WGS sequence"/>
</dbReference>
<feature type="domain" description="BZIP" evidence="3">
    <location>
        <begin position="56"/>
        <end position="96"/>
    </location>
</feature>
<dbReference type="Pfam" id="PF00170">
    <property type="entry name" value="bZIP_1"/>
    <property type="match status" value="1"/>
</dbReference>
<dbReference type="PANTHER" id="PTHR40618:SF1">
    <property type="entry name" value="B-ZIP TRANSCRIPTION FACTOR (EUROFUNG)"/>
    <property type="match status" value="1"/>
</dbReference>
<dbReference type="InterPro" id="IPR046347">
    <property type="entry name" value="bZIP_sf"/>
</dbReference>
<evidence type="ECO:0000313" key="4">
    <source>
        <dbReference type="EMBL" id="KAJ5595912.1"/>
    </source>
</evidence>
<organism evidence="4 5">
    <name type="scientific">Penicillium hetheringtonii</name>
    <dbReference type="NCBI Taxonomy" id="911720"/>
    <lineage>
        <taxon>Eukaryota</taxon>
        <taxon>Fungi</taxon>
        <taxon>Dikarya</taxon>
        <taxon>Ascomycota</taxon>
        <taxon>Pezizomycotina</taxon>
        <taxon>Eurotiomycetes</taxon>
        <taxon>Eurotiomycetidae</taxon>
        <taxon>Eurotiales</taxon>
        <taxon>Aspergillaceae</taxon>
        <taxon>Penicillium</taxon>
    </lineage>
</organism>
<dbReference type="SUPFAM" id="SSF57959">
    <property type="entry name" value="Leucine zipper domain"/>
    <property type="match status" value="1"/>
</dbReference>
<proteinExistence type="predicted"/>
<protein>
    <submittedName>
        <fullName evidence="4">BZIP transcription factor bZIP-1</fullName>
    </submittedName>
</protein>
<sequence length="429" mass="48610">MNKPSANPNKKRRDKRPISTNTLLNLEVMAEVKVASPAPRKRGRPRTVPNDQEVPERRRKQLRVAQQAYRKRKETTISNLQTRVQELESGIEDLSQSFLSFSNLLLEARVLEQNPNITSALQKITQQCVALAKQGCDDPEEKEKEKVAIDTIAKIDRNKPHTPEINLDFDAEIIRGNDFMFPEDPFQPSLATLAHWTELPPTPPHQDQPILPFGIVYSPPPFSFSNTTQAIPSPPTAISPSNLMQQGRWTLSHRLVRQCCQNGYLLLTGEANEHTIEDIFKAPLSTTERNRMITSFYNAMHDEVGDLIEHKTKVCSPLYNARDATTSEQRARTVRASRIISEAGPGEYMDASGVQKYLERKGVRLSEGDSVPSSPSIDYTTEINTPSFIKYLSRRCICVGSGPAFKRKEVEKAMYMASTDNRWHFETRF</sequence>
<dbReference type="InterPro" id="IPR004827">
    <property type="entry name" value="bZIP"/>
</dbReference>
<dbReference type="EMBL" id="JAQJAC010000002">
    <property type="protein sequence ID" value="KAJ5595912.1"/>
    <property type="molecule type" value="Genomic_DNA"/>
</dbReference>
<dbReference type="Gene3D" id="1.20.5.170">
    <property type="match status" value="1"/>
</dbReference>
<name>A0AAD6DX59_9EURO</name>
<keyword evidence="5" id="KW-1185">Reference proteome</keyword>
<dbReference type="CDD" id="cd14688">
    <property type="entry name" value="bZIP_YAP"/>
    <property type="match status" value="1"/>
</dbReference>
<dbReference type="GO" id="GO:0003700">
    <property type="term" value="F:DNA-binding transcription factor activity"/>
    <property type="evidence" value="ECO:0007669"/>
    <property type="project" value="InterPro"/>
</dbReference>
<gene>
    <name evidence="4" type="ORF">N7450_002370</name>
</gene>
<evidence type="ECO:0000256" key="1">
    <source>
        <dbReference type="SAM" id="Coils"/>
    </source>
</evidence>
<reference evidence="4 5" key="1">
    <citation type="journal article" date="2023" name="IMA Fungus">
        <title>Comparative genomic study of the Penicillium genus elucidates a diverse pangenome and 15 lateral gene transfer events.</title>
        <authorList>
            <person name="Petersen C."/>
            <person name="Sorensen T."/>
            <person name="Nielsen M.R."/>
            <person name="Sondergaard T.E."/>
            <person name="Sorensen J.L."/>
            <person name="Fitzpatrick D.A."/>
            <person name="Frisvad J.C."/>
            <person name="Nielsen K.L."/>
        </authorList>
    </citation>
    <scope>NUCLEOTIDE SEQUENCE [LARGE SCALE GENOMIC DNA]</scope>
    <source>
        <strain evidence="4 5">IBT 29057</strain>
    </source>
</reference>
<dbReference type="PANTHER" id="PTHR40618">
    <property type="entry name" value="B-ZIP TRANSCRIPTION FACTOR (EUROFUNG)-RELATED"/>
    <property type="match status" value="1"/>
</dbReference>
<evidence type="ECO:0000259" key="3">
    <source>
        <dbReference type="Pfam" id="PF00170"/>
    </source>
</evidence>
<comment type="caution">
    <text evidence="4">The sequence shown here is derived from an EMBL/GenBank/DDBJ whole genome shotgun (WGS) entry which is preliminary data.</text>
</comment>
<feature type="region of interest" description="Disordered" evidence="2">
    <location>
        <begin position="34"/>
        <end position="58"/>
    </location>
</feature>
<evidence type="ECO:0000313" key="5">
    <source>
        <dbReference type="Proteomes" id="UP001216150"/>
    </source>
</evidence>
<feature type="coiled-coil region" evidence="1">
    <location>
        <begin position="70"/>
        <end position="97"/>
    </location>
</feature>